<dbReference type="AlphaFoldDB" id="A0AAW6Q8H5"/>
<dbReference type="PROSITE" id="PS51257">
    <property type="entry name" value="PROKAR_LIPOPROTEIN"/>
    <property type="match status" value="1"/>
</dbReference>
<dbReference type="RefSeq" id="WP_317477021.1">
    <property type="nucleotide sequence ID" value="NZ_JARQTW010000008.1"/>
</dbReference>
<reference evidence="2" key="1">
    <citation type="submission" date="2023-03" db="EMBL/GenBank/DDBJ databases">
        <title>Classification of Bisgaard taxon 6 and taxon 10 as Exercitatus varius gen. nov., spec. nov.</title>
        <authorList>
            <person name="Christensen H."/>
        </authorList>
    </citation>
    <scope>NUCLEOTIDE SEQUENCE</scope>
    <source>
        <strain evidence="2">86116</strain>
    </source>
</reference>
<gene>
    <name evidence="2" type="ORF">P7M15_05100</name>
</gene>
<organism evidence="2 3">
    <name type="scientific">Exercitatus varius</name>
    <dbReference type="NCBI Taxonomy" id="67857"/>
    <lineage>
        <taxon>Bacteria</taxon>
        <taxon>Pseudomonadati</taxon>
        <taxon>Pseudomonadota</taxon>
        <taxon>Gammaproteobacteria</taxon>
        <taxon>Pasteurellales</taxon>
        <taxon>Pasteurellaceae</taxon>
        <taxon>Exercitatus</taxon>
    </lineage>
</organism>
<sequence>MNIVKWAKMSLILTALCGCSRADHDGLEWRPYKDIDGQVKKMAFARRVYSSNTQRAKTLDQPQGEAISQSLGGRERLGDLYYLFDTKKNAAAAIFRAQGKSLSPYAAQDVKQMAESRTVDFYEFGKFRLTHARFAGKNALCRDFKSKTGVDLLMTTNYYPRNSFTDFYTGLINVNLRHDEAPKEIGYTPSFTGSDAALQGELKADEAKRGKNIALLNIQEKASILFNIICK</sequence>
<name>A0AAW6Q8H5_9PAST</name>
<dbReference type="Proteomes" id="UP001214976">
    <property type="component" value="Unassembled WGS sequence"/>
</dbReference>
<evidence type="ECO:0000259" key="1">
    <source>
        <dbReference type="Pfam" id="PF26367"/>
    </source>
</evidence>
<accession>A0AAW6Q8H5</accession>
<dbReference type="InterPro" id="IPR058408">
    <property type="entry name" value="DUF8095"/>
</dbReference>
<protein>
    <recommendedName>
        <fullName evidence="1">DUF8095 domain-containing protein</fullName>
    </recommendedName>
</protein>
<dbReference type="EMBL" id="JARQTW010000008">
    <property type="protein sequence ID" value="MDG2949899.1"/>
    <property type="molecule type" value="Genomic_DNA"/>
</dbReference>
<feature type="domain" description="DUF8095" evidence="1">
    <location>
        <begin position="92"/>
        <end position="228"/>
    </location>
</feature>
<comment type="caution">
    <text evidence="2">The sequence shown here is derived from an EMBL/GenBank/DDBJ whole genome shotgun (WGS) entry which is preliminary data.</text>
</comment>
<proteinExistence type="predicted"/>
<evidence type="ECO:0000313" key="2">
    <source>
        <dbReference type="EMBL" id="MDG2949899.1"/>
    </source>
</evidence>
<dbReference type="Pfam" id="PF26367">
    <property type="entry name" value="DUF8095"/>
    <property type="match status" value="1"/>
</dbReference>
<evidence type="ECO:0000313" key="3">
    <source>
        <dbReference type="Proteomes" id="UP001214976"/>
    </source>
</evidence>